<feature type="region of interest" description="Disordered" evidence="1">
    <location>
        <begin position="211"/>
        <end position="269"/>
    </location>
</feature>
<evidence type="ECO:0008006" key="4">
    <source>
        <dbReference type="Google" id="ProtNLM"/>
    </source>
</evidence>
<dbReference type="EMBL" id="KE504130">
    <property type="protein sequence ID" value="EPT03325.1"/>
    <property type="molecule type" value="Genomic_DNA"/>
</dbReference>
<dbReference type="HOGENOM" id="CLU_624105_0_0_1"/>
<reference evidence="2 3" key="1">
    <citation type="journal article" date="2012" name="Science">
        <title>The Paleozoic origin of enzymatic lignin decomposition reconstructed from 31 fungal genomes.</title>
        <authorList>
            <person name="Floudas D."/>
            <person name="Binder M."/>
            <person name="Riley R."/>
            <person name="Barry K."/>
            <person name="Blanchette R.A."/>
            <person name="Henrissat B."/>
            <person name="Martinez A.T."/>
            <person name="Otillar R."/>
            <person name="Spatafora J.W."/>
            <person name="Yadav J.S."/>
            <person name="Aerts A."/>
            <person name="Benoit I."/>
            <person name="Boyd A."/>
            <person name="Carlson A."/>
            <person name="Copeland A."/>
            <person name="Coutinho P.M."/>
            <person name="de Vries R.P."/>
            <person name="Ferreira P."/>
            <person name="Findley K."/>
            <person name="Foster B."/>
            <person name="Gaskell J."/>
            <person name="Glotzer D."/>
            <person name="Gorecki P."/>
            <person name="Heitman J."/>
            <person name="Hesse C."/>
            <person name="Hori C."/>
            <person name="Igarashi K."/>
            <person name="Jurgens J.A."/>
            <person name="Kallen N."/>
            <person name="Kersten P."/>
            <person name="Kohler A."/>
            <person name="Kuees U."/>
            <person name="Kumar T.K.A."/>
            <person name="Kuo A."/>
            <person name="LaButti K."/>
            <person name="Larrondo L.F."/>
            <person name="Lindquist E."/>
            <person name="Ling A."/>
            <person name="Lombard V."/>
            <person name="Lucas S."/>
            <person name="Lundell T."/>
            <person name="Martin R."/>
            <person name="McLaughlin D.J."/>
            <person name="Morgenstern I."/>
            <person name="Morin E."/>
            <person name="Murat C."/>
            <person name="Nagy L.G."/>
            <person name="Nolan M."/>
            <person name="Ohm R.A."/>
            <person name="Patyshakuliyeva A."/>
            <person name="Rokas A."/>
            <person name="Ruiz-Duenas F.J."/>
            <person name="Sabat G."/>
            <person name="Salamov A."/>
            <person name="Samejima M."/>
            <person name="Schmutz J."/>
            <person name="Slot J.C."/>
            <person name="St John F."/>
            <person name="Stenlid J."/>
            <person name="Sun H."/>
            <person name="Sun S."/>
            <person name="Syed K."/>
            <person name="Tsang A."/>
            <person name="Wiebenga A."/>
            <person name="Young D."/>
            <person name="Pisabarro A."/>
            <person name="Eastwood D.C."/>
            <person name="Martin F."/>
            <person name="Cullen D."/>
            <person name="Grigoriev I.V."/>
            <person name="Hibbett D.S."/>
        </authorList>
    </citation>
    <scope>NUCLEOTIDE SEQUENCE</scope>
    <source>
        <strain evidence="3">FP-58527</strain>
    </source>
</reference>
<feature type="compositionally biased region" description="Low complexity" evidence="1">
    <location>
        <begin position="249"/>
        <end position="260"/>
    </location>
</feature>
<name>S8FYP6_FOMSC</name>
<dbReference type="AlphaFoldDB" id="S8FYP6"/>
<sequence>MFSSSFLYSTAWWEKAAPIAGGVAFSTRAPDALSRGFFWLDSNAAAEDSQQPLTDYAWGLPLSDSGSSIAHGTAPLWMTPSGGTDLATREEGLRPSKIMRAGPAPNVAAAPTSAFETRVDPEPLVLGSVSESVNSNELDLSFDMAPGFHSFDVPDSLLATDLSAPEDLLAPDFIPEFLPFPDFVFTPGVSTFDALAAFMSPQLAAAAELAREVSVDDEPPVGTPERRHTEDAAVPSILPADERDRENVDAASPPSDSSAPIPDPESDVAQPAPRLLQWVLWNPGNQMGLEEDRRIGQTDFWCADAPAEHRHYRRSQPCDIPGCDVRFAPGSVGSSAFHDGRTQGHKRLRYRCPRPECDKTYGRADSIKVHLDVVVGVLQPIYGQEAVQGIDGPAARCRPPKIARVARVLYIAQIVVSQRLQRPKNALISRTVLTNGQSRSSSQNIFDTGS</sequence>
<protein>
    <recommendedName>
        <fullName evidence="4">C2H2-type domain-containing protein</fullName>
    </recommendedName>
</protein>
<dbReference type="Proteomes" id="UP000015241">
    <property type="component" value="Unassembled WGS sequence"/>
</dbReference>
<evidence type="ECO:0000313" key="2">
    <source>
        <dbReference type="EMBL" id="EPT03325.1"/>
    </source>
</evidence>
<gene>
    <name evidence="2" type="ORF">FOMPIDRAFT_89029</name>
</gene>
<evidence type="ECO:0000256" key="1">
    <source>
        <dbReference type="SAM" id="MobiDB-lite"/>
    </source>
</evidence>
<keyword evidence="3" id="KW-1185">Reference proteome</keyword>
<organism evidence="2 3">
    <name type="scientific">Fomitopsis schrenkii</name>
    <name type="common">Brown rot fungus</name>
    <dbReference type="NCBI Taxonomy" id="2126942"/>
    <lineage>
        <taxon>Eukaryota</taxon>
        <taxon>Fungi</taxon>
        <taxon>Dikarya</taxon>
        <taxon>Basidiomycota</taxon>
        <taxon>Agaricomycotina</taxon>
        <taxon>Agaricomycetes</taxon>
        <taxon>Polyporales</taxon>
        <taxon>Fomitopsis</taxon>
    </lineage>
</organism>
<proteinExistence type="predicted"/>
<dbReference type="InParanoid" id="S8FYP6"/>
<evidence type="ECO:0000313" key="3">
    <source>
        <dbReference type="Proteomes" id="UP000015241"/>
    </source>
</evidence>
<accession>S8FYP6</accession>